<dbReference type="AlphaFoldDB" id="A0A3Q1F4R2"/>
<dbReference type="InterPro" id="IPR013783">
    <property type="entry name" value="Ig-like_fold"/>
</dbReference>
<keyword evidence="2" id="KW-0732">Signal</keyword>
<dbReference type="Proteomes" id="UP000257200">
    <property type="component" value="Unplaced"/>
</dbReference>
<reference evidence="6" key="1">
    <citation type="submission" date="2025-08" db="UniProtKB">
        <authorList>
            <consortium name="Ensembl"/>
        </authorList>
    </citation>
    <scope>IDENTIFICATION</scope>
</reference>
<name>A0A3Q1F4R2_9TELE</name>
<dbReference type="SUPFAM" id="SSF48726">
    <property type="entry name" value="Immunoglobulin"/>
    <property type="match status" value="1"/>
</dbReference>
<evidence type="ECO:0000313" key="7">
    <source>
        <dbReference type="Proteomes" id="UP000257200"/>
    </source>
</evidence>
<feature type="transmembrane region" description="Helical" evidence="5">
    <location>
        <begin position="198"/>
        <end position="222"/>
    </location>
</feature>
<evidence type="ECO:0000313" key="6">
    <source>
        <dbReference type="Ensembl" id="ENSAPOP00000011269.1"/>
    </source>
</evidence>
<keyword evidence="7" id="KW-1185">Reference proteome</keyword>
<protein>
    <recommendedName>
        <fullName evidence="8">Ig-like domain-containing protein</fullName>
    </recommendedName>
</protein>
<dbReference type="InterPro" id="IPR015631">
    <property type="entry name" value="CD2/SLAM_rcpt"/>
</dbReference>
<dbReference type="PANTHER" id="PTHR12080">
    <property type="entry name" value="SIGNALING LYMPHOCYTIC ACTIVATION MOLECULE"/>
    <property type="match status" value="1"/>
</dbReference>
<accession>A0A3Q1F4R2</accession>
<evidence type="ECO:0000256" key="5">
    <source>
        <dbReference type="SAM" id="Phobius"/>
    </source>
</evidence>
<dbReference type="GO" id="GO:0016020">
    <property type="term" value="C:membrane"/>
    <property type="evidence" value="ECO:0007669"/>
    <property type="project" value="UniProtKB-SubCell"/>
</dbReference>
<organism evidence="6 7">
    <name type="scientific">Acanthochromis polyacanthus</name>
    <name type="common">spiny chromis</name>
    <dbReference type="NCBI Taxonomy" id="80966"/>
    <lineage>
        <taxon>Eukaryota</taxon>
        <taxon>Metazoa</taxon>
        <taxon>Chordata</taxon>
        <taxon>Craniata</taxon>
        <taxon>Vertebrata</taxon>
        <taxon>Euteleostomi</taxon>
        <taxon>Actinopterygii</taxon>
        <taxon>Neopterygii</taxon>
        <taxon>Teleostei</taxon>
        <taxon>Neoteleostei</taxon>
        <taxon>Acanthomorphata</taxon>
        <taxon>Ovalentaria</taxon>
        <taxon>Pomacentridae</taxon>
        <taxon>Acanthochromis</taxon>
    </lineage>
</organism>
<evidence type="ECO:0000256" key="4">
    <source>
        <dbReference type="ARBA" id="ARBA00023180"/>
    </source>
</evidence>
<dbReference type="InParanoid" id="A0A3Q1F4R2"/>
<reference evidence="6" key="2">
    <citation type="submission" date="2025-09" db="UniProtKB">
        <authorList>
            <consortium name="Ensembl"/>
        </authorList>
    </citation>
    <scope>IDENTIFICATION</scope>
</reference>
<dbReference type="Ensembl" id="ENSAPOT00000031529.1">
    <property type="protein sequence ID" value="ENSAPOP00000011269.1"/>
    <property type="gene ID" value="ENSAPOG00000013803.1"/>
</dbReference>
<evidence type="ECO:0000256" key="2">
    <source>
        <dbReference type="ARBA" id="ARBA00022729"/>
    </source>
</evidence>
<dbReference type="Gene3D" id="2.60.40.10">
    <property type="entry name" value="Immunoglobulins"/>
    <property type="match status" value="2"/>
</dbReference>
<dbReference type="InterPro" id="IPR036179">
    <property type="entry name" value="Ig-like_dom_sf"/>
</dbReference>
<dbReference type="GeneTree" id="ENSGT00610000086518"/>
<comment type="subcellular location">
    <subcellularLocation>
        <location evidence="1">Membrane</location>
    </subcellularLocation>
</comment>
<evidence type="ECO:0000256" key="1">
    <source>
        <dbReference type="ARBA" id="ARBA00004370"/>
    </source>
</evidence>
<dbReference type="STRING" id="80966.ENSAPOP00000011269"/>
<keyword evidence="3 5" id="KW-0472">Membrane</keyword>
<keyword evidence="5" id="KW-1133">Transmembrane helix</keyword>
<dbReference type="PANTHER" id="PTHR12080:SF125">
    <property type="entry name" value="CD48 ANTIGEN-LIKE"/>
    <property type="match status" value="1"/>
</dbReference>
<evidence type="ECO:0000256" key="3">
    <source>
        <dbReference type="ARBA" id="ARBA00023136"/>
    </source>
</evidence>
<sequence length="229" mass="25210">MTYVGMTQNTLKYLEVGGKLVLKPKPSDTIRSITWKFKDGIVGEFNKETLPLEYSPVYKDRAKVDTTTGELEISNMTKTDSGLYTVEINDRIQDGGYDVRVIKQVPEPRAIMRPLTCTQSSESCSLSCGGDITEAGPVTFYFKKGDGGWEKGDQTITIMNNNDTHAVETFSCRMENPLGQKDSEPVDNPFYVKSNPGLIVGIVLGVLAVVGVIGGVIVGLFLKKQRRIM</sequence>
<keyword evidence="4" id="KW-0325">Glycoprotein</keyword>
<evidence type="ECO:0008006" key="8">
    <source>
        <dbReference type="Google" id="ProtNLM"/>
    </source>
</evidence>
<keyword evidence="5" id="KW-0812">Transmembrane</keyword>
<proteinExistence type="predicted"/>